<accession>A0A7I7NVT6</accession>
<comment type="subunit">
    <text evidence="3">Homodimer.</text>
</comment>
<dbReference type="Pfam" id="PF00195">
    <property type="entry name" value="Chal_sti_synt_N"/>
    <property type="match status" value="1"/>
</dbReference>
<dbReference type="CDD" id="cd00831">
    <property type="entry name" value="CHS_like"/>
    <property type="match status" value="1"/>
</dbReference>
<dbReference type="UniPathway" id="UPA00094"/>
<evidence type="ECO:0000256" key="7">
    <source>
        <dbReference type="PIRSR" id="PIRSR000451-1"/>
    </source>
</evidence>
<feature type="domain" description="Chalcone/stilbene synthase N-terminal" evidence="9">
    <location>
        <begin position="95"/>
        <end position="223"/>
    </location>
</feature>
<dbReference type="KEGG" id="mseo:MSEO_12850"/>
<dbReference type="Proteomes" id="UP000466632">
    <property type="component" value="Chromosome"/>
</dbReference>
<evidence type="ECO:0000256" key="8">
    <source>
        <dbReference type="SAM" id="MobiDB-lite"/>
    </source>
</evidence>
<dbReference type="Pfam" id="PF02797">
    <property type="entry name" value="Chal_sti_synt_C"/>
    <property type="match status" value="1"/>
</dbReference>
<feature type="compositionally biased region" description="Polar residues" evidence="8">
    <location>
        <begin position="14"/>
        <end position="23"/>
    </location>
</feature>
<dbReference type="PANTHER" id="PTHR11877:SF99">
    <property type="entry name" value="1,3,6,8-TETRAHYDROXYNAPHTHALENE SYNTHASE"/>
    <property type="match status" value="1"/>
</dbReference>
<reference evidence="11 12" key="1">
    <citation type="journal article" date="2019" name="Emerg. Microbes Infect.">
        <title>Comprehensive subspecies identification of 175 nontuberculous mycobacteria species based on 7547 genomic profiles.</title>
        <authorList>
            <person name="Matsumoto Y."/>
            <person name="Kinjo T."/>
            <person name="Motooka D."/>
            <person name="Nabeya D."/>
            <person name="Jung N."/>
            <person name="Uechi K."/>
            <person name="Horii T."/>
            <person name="Iida T."/>
            <person name="Fujita J."/>
            <person name="Nakamura S."/>
        </authorList>
    </citation>
    <scope>NUCLEOTIDE SEQUENCE [LARGE SCALE GENOMIC DNA]</scope>
    <source>
        <strain evidence="11 12">JCM 16018</strain>
    </source>
</reference>
<gene>
    <name evidence="11" type="primary">pks10_2</name>
    <name evidence="11" type="ORF">MSEO_12850</name>
</gene>
<feature type="region of interest" description="Disordered" evidence="8">
    <location>
        <begin position="1"/>
        <end position="32"/>
    </location>
</feature>
<organism evidence="11 12">
    <name type="scientific">Mycobacterium seoulense</name>
    <dbReference type="NCBI Taxonomy" id="386911"/>
    <lineage>
        <taxon>Bacteria</taxon>
        <taxon>Bacillati</taxon>
        <taxon>Actinomycetota</taxon>
        <taxon>Actinomycetes</taxon>
        <taxon>Mycobacteriales</taxon>
        <taxon>Mycobacteriaceae</taxon>
        <taxon>Mycobacterium</taxon>
    </lineage>
</organism>
<evidence type="ECO:0000256" key="6">
    <source>
        <dbReference type="ARBA" id="ARBA00023315"/>
    </source>
</evidence>
<evidence type="ECO:0000256" key="1">
    <source>
        <dbReference type="ARBA" id="ARBA00005194"/>
    </source>
</evidence>
<proteinExistence type="inferred from homology"/>
<evidence type="ECO:0000313" key="12">
    <source>
        <dbReference type="Proteomes" id="UP000466632"/>
    </source>
</evidence>
<dbReference type="InterPro" id="IPR001099">
    <property type="entry name" value="Chalcone/stilbene_synt_N"/>
</dbReference>
<evidence type="ECO:0000256" key="5">
    <source>
        <dbReference type="ARBA" id="ARBA00022832"/>
    </source>
</evidence>
<protein>
    <submittedName>
        <fullName evidence="11">Polyketide synthase-like Pks10</fullName>
    </submittedName>
</protein>
<comment type="similarity">
    <text evidence="2">Belongs to the thiolase-like superfamily. Chalcone/stilbene synthases family.</text>
</comment>
<dbReference type="InterPro" id="IPR016039">
    <property type="entry name" value="Thiolase-like"/>
</dbReference>
<evidence type="ECO:0000256" key="4">
    <source>
        <dbReference type="ARBA" id="ARBA00022679"/>
    </source>
</evidence>
<keyword evidence="5" id="KW-0443">Lipid metabolism</keyword>
<evidence type="ECO:0000313" key="11">
    <source>
        <dbReference type="EMBL" id="BBY00786.1"/>
    </source>
</evidence>
<comment type="pathway">
    <text evidence="1">Lipid metabolism; fatty acid biosynthesis.</text>
</comment>
<dbReference type="Gene3D" id="3.40.47.10">
    <property type="match status" value="2"/>
</dbReference>
<dbReference type="GO" id="GO:0006633">
    <property type="term" value="P:fatty acid biosynthetic process"/>
    <property type="evidence" value="ECO:0007669"/>
    <property type="project" value="UniProtKB-UniPathway"/>
</dbReference>
<dbReference type="InterPro" id="IPR011141">
    <property type="entry name" value="Polyketide_synthase_type-III"/>
</dbReference>
<keyword evidence="4" id="KW-0808">Transferase</keyword>
<evidence type="ECO:0000259" key="9">
    <source>
        <dbReference type="Pfam" id="PF00195"/>
    </source>
</evidence>
<keyword evidence="5" id="KW-0276">Fatty acid metabolism</keyword>
<feature type="domain" description="Chalcone/stilbene synthase C-terminal" evidence="10">
    <location>
        <begin position="247"/>
        <end position="379"/>
    </location>
</feature>
<dbReference type="GO" id="GO:0016747">
    <property type="term" value="F:acyltransferase activity, transferring groups other than amino-acyl groups"/>
    <property type="evidence" value="ECO:0007669"/>
    <property type="project" value="InterPro"/>
</dbReference>
<dbReference type="InterPro" id="IPR012328">
    <property type="entry name" value="Chalcone/stilbene_synt_C"/>
</dbReference>
<dbReference type="GO" id="GO:0030639">
    <property type="term" value="P:polyketide biosynthetic process"/>
    <property type="evidence" value="ECO:0007669"/>
    <property type="project" value="TreeGrafter"/>
</dbReference>
<dbReference type="AlphaFoldDB" id="A0A7I7NVT6"/>
<dbReference type="SUPFAM" id="SSF53901">
    <property type="entry name" value="Thiolase-like"/>
    <property type="match status" value="1"/>
</dbReference>
<evidence type="ECO:0000259" key="10">
    <source>
        <dbReference type="Pfam" id="PF02797"/>
    </source>
</evidence>
<dbReference type="EMBL" id="AP022582">
    <property type="protein sequence ID" value="BBY00786.1"/>
    <property type="molecule type" value="Genomic_DNA"/>
</dbReference>
<keyword evidence="12" id="KW-1185">Reference proteome</keyword>
<dbReference type="PANTHER" id="PTHR11877">
    <property type="entry name" value="HYDROXYMETHYLGLUTARYL-COA SYNTHASE"/>
    <property type="match status" value="1"/>
</dbReference>
<feature type="active site" description="Acyl-thioester intermediate" evidence="7">
    <location>
        <position position="164"/>
    </location>
</feature>
<evidence type="ECO:0000256" key="3">
    <source>
        <dbReference type="ARBA" id="ARBA00011738"/>
    </source>
</evidence>
<evidence type="ECO:0000256" key="2">
    <source>
        <dbReference type="ARBA" id="ARBA00005531"/>
    </source>
</evidence>
<sequence>MNRGGKPVVGIGMTATTHLTSPHRTAHREQPAPHIAGAAVAFTPHRYNQDEVARELTEFTDPRFLRFAQTTGVDHRNLALPLSRYPRLSGFTEANDAYLEVAVDLGERAVRSALSDAGIEPHEVDTIVMVSSTGIAVPTIDARLMTRIGLRPNIKRVPLFGLGCVAGAAGMARVHDYLHGYPGDVAVLLSVELCSLTLQRDDTSIPALIGVSLFGDGAAAVVATGSDRMTVGHSDRRAPRILGTRSRVIPETVDVMGWNVGSNGFQLVMSRDVPKMAEVHLREEVDGFLADHGLSLSDVSTWVCHPGGPKVLDSIEDALGLSPEALAHSRNSMRDNGNISSASVLDVLRRTIAEPLAEGAFGVMLAMGPGFSFELLLLQW</sequence>
<name>A0A7I7NVT6_9MYCO</name>
<dbReference type="PIRSF" id="PIRSF000451">
    <property type="entry name" value="PKS_III"/>
    <property type="match status" value="1"/>
</dbReference>
<keyword evidence="6" id="KW-0012">Acyltransferase</keyword>